<keyword evidence="5" id="KW-1185">Reference proteome</keyword>
<evidence type="ECO:0000313" key="5">
    <source>
        <dbReference type="Proteomes" id="UP000567293"/>
    </source>
</evidence>
<dbReference type="Pfam" id="PF05193">
    <property type="entry name" value="Peptidase_M16_C"/>
    <property type="match status" value="1"/>
</dbReference>
<comment type="similarity">
    <text evidence="1">Belongs to the peptidase M16 family.</text>
</comment>
<dbReference type="Gene3D" id="3.30.830.10">
    <property type="entry name" value="Metalloenzyme, LuxS/M16 peptidase-like"/>
    <property type="match status" value="2"/>
</dbReference>
<dbReference type="GO" id="GO:0046872">
    <property type="term" value="F:metal ion binding"/>
    <property type="evidence" value="ECO:0007669"/>
    <property type="project" value="InterPro"/>
</dbReference>
<dbReference type="InterPro" id="IPR050361">
    <property type="entry name" value="MPP/UQCRC_Complex"/>
</dbReference>
<dbReference type="Proteomes" id="UP000567293">
    <property type="component" value="Unassembled WGS sequence"/>
</dbReference>
<organism evidence="4 5">
    <name type="scientific">Candidatus Acidiferrum panamense</name>
    <dbReference type="NCBI Taxonomy" id="2741543"/>
    <lineage>
        <taxon>Bacteria</taxon>
        <taxon>Pseudomonadati</taxon>
        <taxon>Acidobacteriota</taxon>
        <taxon>Terriglobia</taxon>
        <taxon>Candidatus Acidiferrales</taxon>
        <taxon>Candidatus Acidiferrum</taxon>
    </lineage>
</organism>
<sequence length="372" mass="41995">IDRAQTFVIPNEYPGLIEENGGAGMNAGTNYDSTEYYYSLPSNRIELWFLLESQRFLHPVFREFYKERDVVLEEYRMRVESSPQGRLLEDLLATAFAAHPYRNPPAGWPSDIVNLRLSDAKRFFEEYYVPANITIAIVGDVNPEEARRMAERYFGGLKARPLPPLVHTKEPPQPGPKMAAVDSMNQPLLVIGYKRPDQYDHDDPAFDVISGVLSGGRTGLLYQDLVRDKRLALEAETDDAFPDSRYPNLFLFFVAPTLGHTVEENQKELDSLLNRFMAQKMDNETLARVKTKARAEVIRRLASNPGLASLLASYYAGYGDWRKLFTSLDDLDRVTADDVQRVARKYLVAGSRTIAYTVSSPPTGGVSRGGRQ</sequence>
<feature type="domain" description="Peptidase M16 N-terminal" evidence="2">
    <location>
        <begin position="16"/>
        <end position="104"/>
    </location>
</feature>
<reference evidence="4" key="1">
    <citation type="submission" date="2020-06" db="EMBL/GenBank/DDBJ databases">
        <title>Legume-microbial interactions unlock mineral nutrients during tropical forest succession.</title>
        <authorList>
            <person name="Epihov D.Z."/>
        </authorList>
    </citation>
    <scope>NUCLEOTIDE SEQUENCE [LARGE SCALE GENOMIC DNA]</scope>
    <source>
        <strain evidence="4">Pan2503</strain>
    </source>
</reference>
<dbReference type="Pfam" id="PF00675">
    <property type="entry name" value="Peptidase_M16"/>
    <property type="match status" value="1"/>
</dbReference>
<dbReference type="InterPro" id="IPR007863">
    <property type="entry name" value="Peptidase_M16_C"/>
</dbReference>
<evidence type="ECO:0000259" key="2">
    <source>
        <dbReference type="Pfam" id="PF00675"/>
    </source>
</evidence>
<evidence type="ECO:0000256" key="1">
    <source>
        <dbReference type="ARBA" id="ARBA00007261"/>
    </source>
</evidence>
<dbReference type="InterPro" id="IPR011249">
    <property type="entry name" value="Metalloenz_LuxS/M16"/>
</dbReference>
<evidence type="ECO:0000259" key="3">
    <source>
        <dbReference type="Pfam" id="PF05193"/>
    </source>
</evidence>
<feature type="domain" description="Peptidase M16 C-terminal" evidence="3">
    <location>
        <begin position="117"/>
        <end position="291"/>
    </location>
</feature>
<gene>
    <name evidence="4" type="ORF">HRJ53_27180</name>
</gene>
<proteinExistence type="inferred from homology"/>
<dbReference type="EMBL" id="JACDQQ010002632">
    <property type="protein sequence ID" value="MBA0088689.1"/>
    <property type="molecule type" value="Genomic_DNA"/>
</dbReference>
<dbReference type="SUPFAM" id="SSF63411">
    <property type="entry name" value="LuxS/MPP-like metallohydrolase"/>
    <property type="match status" value="2"/>
</dbReference>
<comment type="caution">
    <text evidence="4">The sequence shown here is derived from an EMBL/GenBank/DDBJ whole genome shotgun (WGS) entry which is preliminary data.</text>
</comment>
<accession>A0A7V8NWA3</accession>
<dbReference type="InterPro" id="IPR011765">
    <property type="entry name" value="Pept_M16_N"/>
</dbReference>
<dbReference type="AlphaFoldDB" id="A0A7V8NWA3"/>
<feature type="non-terminal residue" evidence="4">
    <location>
        <position position="1"/>
    </location>
</feature>
<evidence type="ECO:0000313" key="4">
    <source>
        <dbReference type="EMBL" id="MBA0088689.1"/>
    </source>
</evidence>
<dbReference type="PANTHER" id="PTHR11851:SF49">
    <property type="entry name" value="MITOCHONDRIAL-PROCESSING PEPTIDASE SUBUNIT ALPHA"/>
    <property type="match status" value="1"/>
</dbReference>
<dbReference type="PANTHER" id="PTHR11851">
    <property type="entry name" value="METALLOPROTEASE"/>
    <property type="match status" value="1"/>
</dbReference>
<name>A0A7V8NWA3_9BACT</name>
<protein>
    <submittedName>
        <fullName evidence="4">Insulinase family protein</fullName>
    </submittedName>
</protein>